<gene>
    <name evidence="6" type="ORF">BJ095_102219</name>
</gene>
<dbReference type="InterPro" id="IPR036388">
    <property type="entry name" value="WH-like_DNA-bd_sf"/>
</dbReference>
<name>A0A318TVQ4_9BACL</name>
<dbReference type="RefSeq" id="WP_107931718.1">
    <property type="nucleotide sequence ID" value="NZ_PYWJ01000001.1"/>
</dbReference>
<reference evidence="6 7" key="1">
    <citation type="submission" date="2018-06" db="EMBL/GenBank/DDBJ databases">
        <title>Genomic Encyclopedia of Archaeal and Bacterial Type Strains, Phase II (KMG-II): from individual species to whole genera.</title>
        <authorList>
            <person name="Goeker M."/>
        </authorList>
    </citation>
    <scope>NUCLEOTIDE SEQUENCE [LARGE SCALE GENOMIC DNA]</scope>
    <source>
        <strain evidence="6 7">KACC 16626</strain>
    </source>
</reference>
<proteinExistence type="predicted"/>
<dbReference type="Proteomes" id="UP000247416">
    <property type="component" value="Unassembled WGS sequence"/>
</dbReference>
<dbReference type="Pfam" id="PF09339">
    <property type="entry name" value="HTH_IclR"/>
    <property type="match status" value="1"/>
</dbReference>
<dbReference type="EMBL" id="QJTJ01000002">
    <property type="protein sequence ID" value="PYF08453.1"/>
    <property type="molecule type" value="Genomic_DNA"/>
</dbReference>
<dbReference type="PROSITE" id="PS51077">
    <property type="entry name" value="HTH_ICLR"/>
    <property type="match status" value="1"/>
</dbReference>
<dbReference type="AlphaFoldDB" id="A0A318TVQ4"/>
<organism evidence="6 7">
    <name type="scientific">Ureibacillus chungkukjangi</name>
    <dbReference type="NCBI Taxonomy" id="1202712"/>
    <lineage>
        <taxon>Bacteria</taxon>
        <taxon>Bacillati</taxon>
        <taxon>Bacillota</taxon>
        <taxon>Bacilli</taxon>
        <taxon>Bacillales</taxon>
        <taxon>Caryophanaceae</taxon>
        <taxon>Ureibacillus</taxon>
    </lineage>
</organism>
<evidence type="ECO:0000313" key="6">
    <source>
        <dbReference type="EMBL" id="PYF08453.1"/>
    </source>
</evidence>
<feature type="domain" description="HTH iclR-type" evidence="4">
    <location>
        <begin position="12"/>
        <end position="74"/>
    </location>
</feature>
<dbReference type="SMART" id="SM00346">
    <property type="entry name" value="HTH_ICLR"/>
    <property type="match status" value="1"/>
</dbReference>
<dbReference type="InterPro" id="IPR036390">
    <property type="entry name" value="WH_DNA-bd_sf"/>
</dbReference>
<evidence type="ECO:0000256" key="1">
    <source>
        <dbReference type="ARBA" id="ARBA00023015"/>
    </source>
</evidence>
<dbReference type="InterPro" id="IPR050707">
    <property type="entry name" value="HTH_MetabolicPath_Reg"/>
</dbReference>
<dbReference type="OrthoDB" id="9791752at2"/>
<keyword evidence="7" id="KW-1185">Reference proteome</keyword>
<evidence type="ECO:0000259" key="5">
    <source>
        <dbReference type="PROSITE" id="PS51078"/>
    </source>
</evidence>
<keyword evidence="2" id="KW-0238">DNA-binding</keyword>
<evidence type="ECO:0000256" key="2">
    <source>
        <dbReference type="ARBA" id="ARBA00023125"/>
    </source>
</evidence>
<evidence type="ECO:0000259" key="4">
    <source>
        <dbReference type="PROSITE" id="PS51077"/>
    </source>
</evidence>
<dbReference type="GO" id="GO:0045892">
    <property type="term" value="P:negative regulation of DNA-templated transcription"/>
    <property type="evidence" value="ECO:0007669"/>
    <property type="project" value="TreeGrafter"/>
</dbReference>
<dbReference type="SUPFAM" id="SSF46785">
    <property type="entry name" value="Winged helix' DNA-binding domain"/>
    <property type="match status" value="1"/>
</dbReference>
<accession>A0A318TVQ4</accession>
<dbReference type="InterPro" id="IPR005471">
    <property type="entry name" value="Tscrpt_reg_IclR_N"/>
</dbReference>
<dbReference type="InterPro" id="IPR029016">
    <property type="entry name" value="GAF-like_dom_sf"/>
</dbReference>
<sequence>MDQTTFEKNYLMNTVQKTVLILRAFTREEPKLTLTDLNKMTGIGISSLQRFVATLVHEGFLIKDERTKQYQLGLSLFYLGKLVEQESTILAVAEPILKALSEKIGESVSMSIFDGDQRRCILNYESVHSLTARNQVGDTSPLYAGASAKALLAYLPQAEIEEYLDRVKRVPITKSTVVDREKLLAELEQIRLQGYVTTKSERIIGACSISTPIISLGRPIASIAIIIPDVRFKDEQTEMYAEYILEAKREIERQLSMK</sequence>
<protein>
    <submittedName>
        <fullName evidence="6">IclR family transcriptional regulator</fullName>
    </submittedName>
</protein>
<dbReference type="PANTHER" id="PTHR30136:SF35">
    <property type="entry name" value="HTH-TYPE TRANSCRIPTIONAL REGULATOR RV1719"/>
    <property type="match status" value="1"/>
</dbReference>
<keyword evidence="1" id="KW-0805">Transcription regulation</keyword>
<dbReference type="Gene3D" id="3.30.450.40">
    <property type="match status" value="1"/>
</dbReference>
<evidence type="ECO:0000256" key="3">
    <source>
        <dbReference type="ARBA" id="ARBA00023163"/>
    </source>
</evidence>
<dbReference type="InterPro" id="IPR014757">
    <property type="entry name" value="Tscrpt_reg_IclR_C"/>
</dbReference>
<dbReference type="PROSITE" id="PS51078">
    <property type="entry name" value="ICLR_ED"/>
    <property type="match status" value="1"/>
</dbReference>
<dbReference type="SUPFAM" id="SSF55781">
    <property type="entry name" value="GAF domain-like"/>
    <property type="match status" value="1"/>
</dbReference>
<feature type="domain" description="IclR-ED" evidence="5">
    <location>
        <begin position="75"/>
        <end position="257"/>
    </location>
</feature>
<dbReference type="GO" id="GO:0003677">
    <property type="term" value="F:DNA binding"/>
    <property type="evidence" value="ECO:0007669"/>
    <property type="project" value="UniProtKB-KW"/>
</dbReference>
<dbReference type="Pfam" id="PF01614">
    <property type="entry name" value="IclR_C"/>
    <property type="match status" value="1"/>
</dbReference>
<dbReference type="Gene3D" id="1.10.10.10">
    <property type="entry name" value="Winged helix-like DNA-binding domain superfamily/Winged helix DNA-binding domain"/>
    <property type="match status" value="1"/>
</dbReference>
<dbReference type="GO" id="GO:0003700">
    <property type="term" value="F:DNA-binding transcription factor activity"/>
    <property type="evidence" value="ECO:0007669"/>
    <property type="project" value="TreeGrafter"/>
</dbReference>
<evidence type="ECO:0000313" key="7">
    <source>
        <dbReference type="Proteomes" id="UP000247416"/>
    </source>
</evidence>
<comment type="caution">
    <text evidence="6">The sequence shown here is derived from an EMBL/GenBank/DDBJ whole genome shotgun (WGS) entry which is preliminary data.</text>
</comment>
<keyword evidence="3" id="KW-0804">Transcription</keyword>
<dbReference type="PANTHER" id="PTHR30136">
    <property type="entry name" value="HELIX-TURN-HELIX TRANSCRIPTIONAL REGULATOR, ICLR FAMILY"/>
    <property type="match status" value="1"/>
</dbReference>